<feature type="compositionally biased region" description="Pro residues" evidence="1">
    <location>
        <begin position="525"/>
        <end position="535"/>
    </location>
</feature>
<protein>
    <recommendedName>
        <fullName evidence="2">DUF1023 domain-containing protein</fullName>
    </recommendedName>
</protein>
<feature type="domain" description="DUF1023" evidence="2">
    <location>
        <begin position="303"/>
        <end position="466"/>
    </location>
</feature>
<reference evidence="3" key="1">
    <citation type="submission" date="2021-05" db="EMBL/GenBank/DDBJ databases">
        <authorList>
            <person name="Arsene-Ploetze F."/>
        </authorList>
    </citation>
    <scope>NUCLEOTIDE SEQUENCE</scope>
    <source>
        <strain evidence="3">DSM 42138</strain>
    </source>
</reference>
<dbReference type="InterPro" id="IPR029058">
    <property type="entry name" value="AB_hydrolase_fold"/>
</dbReference>
<dbReference type="SUPFAM" id="SSF53474">
    <property type="entry name" value="alpha/beta-Hydrolases"/>
    <property type="match status" value="1"/>
</dbReference>
<evidence type="ECO:0000256" key="1">
    <source>
        <dbReference type="SAM" id="MobiDB-lite"/>
    </source>
</evidence>
<proteinExistence type="predicted"/>
<keyword evidence="4" id="KW-1185">Reference proteome</keyword>
<dbReference type="InterPro" id="IPR010427">
    <property type="entry name" value="DUF1023"/>
</dbReference>
<name>A0A9W4E2L9_9ACTN</name>
<comment type="caution">
    <text evidence="3">The sequence shown here is derived from an EMBL/GenBank/DDBJ whole genome shotgun (WGS) entry which is preliminary data.</text>
</comment>
<evidence type="ECO:0000313" key="3">
    <source>
        <dbReference type="EMBL" id="CAG6398302.1"/>
    </source>
</evidence>
<sequence length="544" mass="57890">MADEYALLWNLDVDSIETAATHWRQLSAQLESAHTAHRRNVTGPLKEAGWTGEAATSAFLFLDGIETRLEVGCVEAETIGTVLSTVHQRMSSAKSDLRAVVAEAEGAGYTVGDDGTVYPPPQHSRYEAEEGAHQLAGYRTRVSCALTAARQASEDGRAALAALHGDVMAQYRPHALNEAANDTEAAMLYMGIKEPKPPKDPQAAADWWQGLTPDQQREYILYYPEIVGSLDGLPAVDRDRANRLALDEQLDDPTWVTGHDYGVGTSAVLDPRYVGLEKLKEALEAHDDAPPGRELYLLDFQGAGDGQVVIAQGNPDTAAFTGVYVPGTDTTLGGVSGSLNRIDHLQRAAQDAHPNGSVSTVFWLGYDAPEIDASVTSTWRADDGAPDLRHFIAGTRAAQGPEHHHITVIGHSYGSTVVGTAATGGHLGADDIVAVGSPGMNGYADQFGIPRDHVYVGKSPSDPIAKFFSGATLGVDPAGPNFGASQFEVANGDHSSYFDEGSKGLENMGRIIAGQDPTLVHPAPEVDPPRPPTAPPIHRYPTIS</sequence>
<dbReference type="Pfam" id="PF06259">
    <property type="entry name" value="Abhydrolase_8"/>
    <property type="match status" value="1"/>
</dbReference>
<feature type="region of interest" description="Disordered" evidence="1">
    <location>
        <begin position="518"/>
        <end position="544"/>
    </location>
</feature>
<dbReference type="AlphaFoldDB" id="A0A9W4E2L9"/>
<evidence type="ECO:0000259" key="2">
    <source>
        <dbReference type="Pfam" id="PF06259"/>
    </source>
</evidence>
<dbReference type="RefSeq" id="WP_251499518.1">
    <property type="nucleotide sequence ID" value="NZ_CAJSLV010000102.1"/>
</dbReference>
<gene>
    <name evidence="3" type="ORF">SCOCK_690018</name>
</gene>
<evidence type="ECO:0000313" key="4">
    <source>
        <dbReference type="Proteomes" id="UP001152519"/>
    </source>
</evidence>
<organism evidence="3 4">
    <name type="scientific">Actinacidiphila cocklensis</name>
    <dbReference type="NCBI Taxonomy" id="887465"/>
    <lineage>
        <taxon>Bacteria</taxon>
        <taxon>Bacillati</taxon>
        <taxon>Actinomycetota</taxon>
        <taxon>Actinomycetes</taxon>
        <taxon>Kitasatosporales</taxon>
        <taxon>Streptomycetaceae</taxon>
        <taxon>Actinacidiphila</taxon>
    </lineage>
</organism>
<accession>A0A9W4E2L9</accession>
<dbReference type="EMBL" id="CAJSLV010000102">
    <property type="protein sequence ID" value="CAG6398302.1"/>
    <property type="molecule type" value="Genomic_DNA"/>
</dbReference>
<dbReference type="Proteomes" id="UP001152519">
    <property type="component" value="Unassembled WGS sequence"/>
</dbReference>